<gene>
    <name evidence="1" type="ORF">M0R45_013288</name>
</gene>
<protein>
    <submittedName>
        <fullName evidence="1">Uncharacterized protein</fullName>
    </submittedName>
</protein>
<dbReference type="EMBL" id="JBEDUW010000003">
    <property type="protein sequence ID" value="KAK9936445.1"/>
    <property type="molecule type" value="Genomic_DNA"/>
</dbReference>
<name>A0AAW1XJ94_RUBAR</name>
<dbReference type="AlphaFoldDB" id="A0AAW1XJ94"/>
<dbReference type="Proteomes" id="UP001457282">
    <property type="component" value="Unassembled WGS sequence"/>
</dbReference>
<dbReference type="PANTHER" id="PTHR31245">
    <property type="entry name" value="UBIQUITIN SYSTEM COMPONENT CUE PROTEIN"/>
    <property type="match status" value="1"/>
</dbReference>
<dbReference type="PANTHER" id="PTHR31245:SF20">
    <property type="entry name" value="F18B13.13 PROTEIN"/>
    <property type="match status" value="1"/>
</dbReference>
<comment type="caution">
    <text evidence="1">The sequence shown here is derived from an EMBL/GenBank/DDBJ whole genome shotgun (WGS) entry which is preliminary data.</text>
</comment>
<proteinExistence type="predicted"/>
<accession>A0AAW1XJ94</accession>
<organism evidence="1 2">
    <name type="scientific">Rubus argutus</name>
    <name type="common">Southern blackberry</name>
    <dbReference type="NCBI Taxonomy" id="59490"/>
    <lineage>
        <taxon>Eukaryota</taxon>
        <taxon>Viridiplantae</taxon>
        <taxon>Streptophyta</taxon>
        <taxon>Embryophyta</taxon>
        <taxon>Tracheophyta</taxon>
        <taxon>Spermatophyta</taxon>
        <taxon>Magnoliopsida</taxon>
        <taxon>eudicotyledons</taxon>
        <taxon>Gunneridae</taxon>
        <taxon>Pentapetalae</taxon>
        <taxon>rosids</taxon>
        <taxon>fabids</taxon>
        <taxon>Rosales</taxon>
        <taxon>Rosaceae</taxon>
        <taxon>Rosoideae</taxon>
        <taxon>Rosoideae incertae sedis</taxon>
        <taxon>Rubus</taxon>
    </lineage>
</organism>
<evidence type="ECO:0000313" key="1">
    <source>
        <dbReference type="EMBL" id="KAK9936445.1"/>
    </source>
</evidence>
<keyword evidence="2" id="KW-1185">Reference proteome</keyword>
<evidence type="ECO:0000313" key="2">
    <source>
        <dbReference type="Proteomes" id="UP001457282"/>
    </source>
</evidence>
<reference evidence="1 2" key="1">
    <citation type="journal article" date="2023" name="G3 (Bethesda)">
        <title>A chromosome-length genome assembly and annotation of blackberry (Rubus argutus, cv. 'Hillquist').</title>
        <authorList>
            <person name="Bruna T."/>
            <person name="Aryal R."/>
            <person name="Dudchenko O."/>
            <person name="Sargent D.J."/>
            <person name="Mead D."/>
            <person name="Buti M."/>
            <person name="Cavallini A."/>
            <person name="Hytonen T."/>
            <person name="Andres J."/>
            <person name="Pham M."/>
            <person name="Weisz D."/>
            <person name="Mascagni F."/>
            <person name="Usai G."/>
            <person name="Natali L."/>
            <person name="Bassil N."/>
            <person name="Fernandez G.E."/>
            <person name="Lomsadze A."/>
            <person name="Armour M."/>
            <person name="Olukolu B."/>
            <person name="Poorten T."/>
            <person name="Britton C."/>
            <person name="Davik J."/>
            <person name="Ashrafi H."/>
            <person name="Aiden E.L."/>
            <person name="Borodovsky M."/>
            <person name="Worthington M."/>
        </authorList>
    </citation>
    <scope>NUCLEOTIDE SEQUENCE [LARGE SCALE GENOMIC DNA]</scope>
    <source>
        <strain evidence="1">PI 553951</strain>
    </source>
</reference>
<sequence>MSFATSVEDAKARAANALEVFAQQIRSLLPPGMSYWRQRTRRRRIRNREFEHVKQMVSEYKEQLSKLEVANYSLAMHLKQAQQCNNSIPLSFYPHDFDVD</sequence>